<accession>A0A0B5DS78</accession>
<dbReference type="InterPro" id="IPR036844">
    <property type="entry name" value="Hint_dom_sf"/>
</dbReference>
<keyword evidence="3" id="KW-1185">Reference proteome</keyword>
<dbReference type="Proteomes" id="UP000031521">
    <property type="component" value="Chromosome"/>
</dbReference>
<evidence type="ECO:0000259" key="1">
    <source>
        <dbReference type="Pfam" id="PF13403"/>
    </source>
</evidence>
<proteinExistence type="predicted"/>
<dbReference type="AlphaFoldDB" id="A0A0B5DS78"/>
<dbReference type="KEGG" id="cid:P73_1668"/>
<sequence length="359" mass="38058">MAMITLRLRGDQIGTYTRFYGQGNGAERVVTVEGVTALGPREALYTVIVEQVGDGVEEFRNGQFVTIQGPDGSVVMPKTSVQPDIEQGLGAGDEHLLIAERPFLIDLGGVPAGPETVRYSQADKPAGAGGDDDGNLDFADFSCFAPGTAIATPEGPQDVAALEPGTLVTTRDHGDVPLLWVGRRTLDLTQAEERGKPVLLKPGSMGPDCPARETVVSPDHRILIRDAACDFLFGAAEILAPAKALTGLPRIQSMRGKTRITYVTLFTRRHEIILANGLPVETLYPGPQALRRLGPLLRASLLAACPGIAGSDVGRSYPPARRMLSVTEAVELVTVINARNRLLSPPPAPLHAARPGGEG</sequence>
<dbReference type="RefSeq" id="WP_082033158.1">
    <property type="nucleotide sequence ID" value="NZ_CP004393.1"/>
</dbReference>
<protein>
    <submittedName>
        <fullName evidence="2">Type I secretion target repeat-containing protein</fullName>
    </submittedName>
</protein>
<evidence type="ECO:0000313" key="3">
    <source>
        <dbReference type="Proteomes" id="UP000031521"/>
    </source>
</evidence>
<dbReference type="InterPro" id="IPR028992">
    <property type="entry name" value="Hedgehog/Intein_dom"/>
</dbReference>
<feature type="domain" description="Hedgehog/Intein (Hint)" evidence="1">
    <location>
        <begin position="143"/>
        <end position="286"/>
    </location>
</feature>
<evidence type="ECO:0000313" key="2">
    <source>
        <dbReference type="EMBL" id="AJE46383.1"/>
    </source>
</evidence>
<reference evidence="2 3" key="1">
    <citation type="journal article" date="2014" name="Int. J. Syst. Evol. Microbiol.">
        <title>Celeribacter indicus sp. nov., a polycyclic aromatic hydrocarbon-degrading bacterium from deep-sea sediment and reclassification of Huaishuia halophila as Celeribacter halophilus comb. nov.</title>
        <authorList>
            <person name="Lai Q."/>
            <person name="Cao J."/>
            <person name="Yuan J."/>
            <person name="Li F."/>
            <person name="Shao Z."/>
        </authorList>
    </citation>
    <scope>NUCLEOTIDE SEQUENCE [LARGE SCALE GENOMIC DNA]</scope>
    <source>
        <strain evidence="2">P73</strain>
    </source>
</reference>
<dbReference type="Pfam" id="PF13403">
    <property type="entry name" value="Hint_2"/>
    <property type="match status" value="1"/>
</dbReference>
<dbReference type="SUPFAM" id="SSF51294">
    <property type="entry name" value="Hedgehog/intein (Hint) domain"/>
    <property type="match status" value="1"/>
</dbReference>
<gene>
    <name evidence="2" type="ORF">P73_1668</name>
</gene>
<dbReference type="HOGENOM" id="CLU_770960_0_0_5"/>
<name>A0A0B5DS78_9RHOB</name>
<dbReference type="EMBL" id="CP004393">
    <property type="protein sequence ID" value="AJE46383.1"/>
    <property type="molecule type" value="Genomic_DNA"/>
</dbReference>
<dbReference type="OrthoDB" id="6305173at2"/>
<dbReference type="STRING" id="1208324.P73_1668"/>
<organism evidence="2 3">
    <name type="scientific">Celeribacter indicus</name>
    <dbReference type="NCBI Taxonomy" id="1208324"/>
    <lineage>
        <taxon>Bacteria</taxon>
        <taxon>Pseudomonadati</taxon>
        <taxon>Pseudomonadota</taxon>
        <taxon>Alphaproteobacteria</taxon>
        <taxon>Rhodobacterales</taxon>
        <taxon>Roseobacteraceae</taxon>
        <taxon>Celeribacter</taxon>
    </lineage>
</organism>